<organism evidence="3">
    <name type="scientific">Hexamita inflata</name>
    <dbReference type="NCBI Taxonomy" id="28002"/>
    <lineage>
        <taxon>Eukaryota</taxon>
        <taxon>Metamonada</taxon>
        <taxon>Diplomonadida</taxon>
        <taxon>Hexamitidae</taxon>
        <taxon>Hexamitinae</taxon>
        <taxon>Hexamita</taxon>
    </lineage>
</organism>
<reference evidence="3" key="1">
    <citation type="submission" date="2023-06" db="EMBL/GenBank/DDBJ databases">
        <authorList>
            <person name="Kurt Z."/>
        </authorList>
    </citation>
    <scope>NUCLEOTIDE SEQUENCE</scope>
</reference>
<name>A0AA86REL2_9EUKA</name>
<evidence type="ECO:0000256" key="1">
    <source>
        <dbReference type="SAM" id="Coils"/>
    </source>
</evidence>
<feature type="region of interest" description="Disordered" evidence="2">
    <location>
        <begin position="1"/>
        <end position="24"/>
    </location>
</feature>
<dbReference type="AlphaFoldDB" id="A0AA86REL2"/>
<proteinExistence type="predicted"/>
<dbReference type="Proteomes" id="UP001642409">
    <property type="component" value="Unassembled WGS sequence"/>
</dbReference>
<keyword evidence="5" id="KW-1185">Reference proteome</keyword>
<evidence type="ECO:0000313" key="5">
    <source>
        <dbReference type="Proteomes" id="UP001642409"/>
    </source>
</evidence>
<feature type="coiled-coil region" evidence="1">
    <location>
        <begin position="68"/>
        <end position="95"/>
    </location>
</feature>
<comment type="caution">
    <text evidence="3">The sequence shown here is derived from an EMBL/GenBank/DDBJ whole genome shotgun (WGS) entry which is preliminary data.</text>
</comment>
<dbReference type="EMBL" id="CAXDID020000497">
    <property type="protein sequence ID" value="CAL6097465.1"/>
    <property type="molecule type" value="Genomic_DNA"/>
</dbReference>
<accession>A0AA86REL2</accession>
<reference evidence="4 5" key="2">
    <citation type="submission" date="2024-07" db="EMBL/GenBank/DDBJ databases">
        <authorList>
            <person name="Akdeniz Z."/>
        </authorList>
    </citation>
    <scope>NUCLEOTIDE SEQUENCE [LARGE SCALE GENOMIC DNA]</scope>
</reference>
<evidence type="ECO:0000313" key="3">
    <source>
        <dbReference type="EMBL" id="CAI9975022.1"/>
    </source>
</evidence>
<keyword evidence="1" id="KW-0175">Coiled coil</keyword>
<protein>
    <submittedName>
        <fullName evidence="4">Hypothetical_protein</fullName>
    </submittedName>
</protein>
<evidence type="ECO:0000256" key="2">
    <source>
        <dbReference type="SAM" id="MobiDB-lite"/>
    </source>
</evidence>
<sequence>MMDSLRKFGQEPEKTEEAHESQHKTNIFKLKEIEKSLQKSSVDSDDLLDILKLFGPVKLKSTNKNEIQQEIADNVHELQNQVTELNNQVQNMQVAEELFVEGYEQLKTVFKQKGIEVQERDTIQEEVLDLLVNLIAFVK</sequence>
<evidence type="ECO:0000313" key="4">
    <source>
        <dbReference type="EMBL" id="CAL6097465.1"/>
    </source>
</evidence>
<dbReference type="EMBL" id="CATOUU010001158">
    <property type="protein sequence ID" value="CAI9975022.1"/>
    <property type="molecule type" value="Genomic_DNA"/>
</dbReference>
<gene>
    <name evidence="3" type="ORF">HINF_LOCUS62667</name>
    <name evidence="4" type="ORF">HINF_LOCUS69015</name>
</gene>